<organism evidence="2">
    <name type="scientific">Rhizophora mucronata</name>
    <name type="common">Asiatic mangrove</name>
    <dbReference type="NCBI Taxonomy" id="61149"/>
    <lineage>
        <taxon>Eukaryota</taxon>
        <taxon>Viridiplantae</taxon>
        <taxon>Streptophyta</taxon>
        <taxon>Embryophyta</taxon>
        <taxon>Tracheophyta</taxon>
        <taxon>Spermatophyta</taxon>
        <taxon>Magnoliopsida</taxon>
        <taxon>eudicotyledons</taxon>
        <taxon>Gunneridae</taxon>
        <taxon>Pentapetalae</taxon>
        <taxon>rosids</taxon>
        <taxon>fabids</taxon>
        <taxon>Malpighiales</taxon>
        <taxon>Rhizophoraceae</taxon>
        <taxon>Rhizophora</taxon>
    </lineage>
</organism>
<evidence type="ECO:0000256" key="1">
    <source>
        <dbReference type="SAM" id="MobiDB-lite"/>
    </source>
</evidence>
<name>A0A2P2PCM8_RHIMU</name>
<evidence type="ECO:0000313" key="2">
    <source>
        <dbReference type="EMBL" id="MBX52453.1"/>
    </source>
</evidence>
<feature type="compositionally biased region" description="Polar residues" evidence="1">
    <location>
        <begin position="30"/>
        <end position="44"/>
    </location>
</feature>
<feature type="region of interest" description="Disordered" evidence="1">
    <location>
        <begin position="14"/>
        <end position="44"/>
    </location>
</feature>
<dbReference type="AlphaFoldDB" id="A0A2P2PCM8"/>
<dbReference type="EMBL" id="GGEC01071969">
    <property type="protein sequence ID" value="MBX52453.1"/>
    <property type="molecule type" value="Transcribed_RNA"/>
</dbReference>
<sequence>MLFYVQWSGMSLKPRHSPAGSLIWPKQSLGPVTSTGKSLTSRPM</sequence>
<reference evidence="2" key="1">
    <citation type="submission" date="2018-02" db="EMBL/GenBank/DDBJ databases">
        <title>Rhizophora mucronata_Transcriptome.</title>
        <authorList>
            <person name="Meera S.P."/>
            <person name="Sreeshan A."/>
            <person name="Augustine A."/>
        </authorList>
    </citation>
    <scope>NUCLEOTIDE SEQUENCE</scope>
    <source>
        <tissue evidence="2">Leaf</tissue>
    </source>
</reference>
<accession>A0A2P2PCM8</accession>
<protein>
    <submittedName>
        <fullName evidence="2">Uncharacterized protein</fullName>
    </submittedName>
</protein>
<proteinExistence type="predicted"/>